<dbReference type="Pfam" id="PF01083">
    <property type="entry name" value="Cutinase"/>
    <property type="match status" value="1"/>
</dbReference>
<dbReference type="PANTHER" id="PTHR33630">
    <property type="entry name" value="CUTINASE RV1984C-RELATED-RELATED"/>
    <property type="match status" value="1"/>
</dbReference>
<dbReference type="AlphaFoldDB" id="A0AAW4XMF1"/>
<evidence type="ECO:0000313" key="8">
    <source>
        <dbReference type="Proteomes" id="UP001198630"/>
    </source>
</evidence>
<proteinExistence type="inferred from homology"/>
<dbReference type="Proteomes" id="UP001198630">
    <property type="component" value="Unassembled WGS sequence"/>
</dbReference>
<keyword evidence="2" id="KW-0719">Serine esterase</keyword>
<comment type="similarity">
    <text evidence="1">Belongs to the cutinase family.</text>
</comment>
<accession>A0AAW4XMF1</accession>
<feature type="region of interest" description="Disordered" evidence="5">
    <location>
        <begin position="480"/>
        <end position="555"/>
    </location>
</feature>
<dbReference type="Gene3D" id="3.40.50.1820">
    <property type="entry name" value="alpha/beta hydrolase"/>
    <property type="match status" value="1"/>
</dbReference>
<dbReference type="SUPFAM" id="SSF53474">
    <property type="entry name" value="alpha/beta-Hydrolases"/>
    <property type="match status" value="1"/>
</dbReference>
<feature type="chain" id="PRO_5043498658" evidence="6">
    <location>
        <begin position="31"/>
        <end position="555"/>
    </location>
</feature>
<feature type="signal peptide" evidence="6">
    <location>
        <begin position="1"/>
        <end position="30"/>
    </location>
</feature>
<keyword evidence="4" id="KW-1015">Disulfide bond</keyword>
<evidence type="ECO:0000256" key="6">
    <source>
        <dbReference type="SAM" id="SignalP"/>
    </source>
</evidence>
<feature type="region of interest" description="Disordered" evidence="5">
    <location>
        <begin position="186"/>
        <end position="206"/>
    </location>
</feature>
<dbReference type="SMART" id="SM01110">
    <property type="entry name" value="Cutinase"/>
    <property type="match status" value="1"/>
</dbReference>
<evidence type="ECO:0000256" key="1">
    <source>
        <dbReference type="ARBA" id="ARBA00007534"/>
    </source>
</evidence>
<protein>
    <submittedName>
        <fullName evidence="7">Cutinase family protein</fullName>
    </submittedName>
</protein>
<feature type="compositionally biased region" description="Low complexity" evidence="5">
    <location>
        <begin position="480"/>
        <end position="527"/>
    </location>
</feature>
<name>A0AAW4XMF1_RHORH</name>
<dbReference type="GO" id="GO:0052689">
    <property type="term" value="F:carboxylic ester hydrolase activity"/>
    <property type="evidence" value="ECO:0007669"/>
    <property type="project" value="UniProtKB-KW"/>
</dbReference>
<comment type="caution">
    <text evidence="7">The sequence shown here is derived from an EMBL/GenBank/DDBJ whole genome shotgun (WGS) entry which is preliminary data.</text>
</comment>
<evidence type="ECO:0000256" key="4">
    <source>
        <dbReference type="ARBA" id="ARBA00023157"/>
    </source>
</evidence>
<sequence length="555" mass="55376">MSAWPKRFAAVSFSAVVLATAGLGTAPAYAQSSTGDEPHWLGELVSDCPDLYVLGMQGTTETSPDAPVKVDTGMLSNIMGPLLDQARELGASVDRAYVPYPGSFGGLTPGGTESYVESVTAGEENLSLAAQKVLSQCPSAKLAVVGFSQGAHATSNFLRSVGKGSGVVPARSVAAGALFGAPTRSPGSGLFPGTSQTAPSPVPGTRGEAVKALSSVSFTAPEGGGIGPVADLTSSYGSLSGRVSSWCQGGDLACDAPVNAPVVRAVVNVAGQVEVGGDPFVAISTVGRALASTAFKTAVDVVNQDIQAPKSALSAISVQPKKTISQRLAEASDPRATPPTGQEVTAALMKVGLIGINAAVTVVKKVLTPETIAAVAAAGLANPVAAFGVLAAKTVSVLPELVPPATSQRLVRQAFSIVQNEVKANRDAFDLVAMTTLRNVAAEHGSYGSVPATASGQAPTRFAASWLAAAAADIRAAADPAVSTSTSVTSTSTSTSTTPPTTSVTPPVTSATVSTITSSQTATSTTSEPAVSTTTVVDAGPTVLDQGGISAAELN</sequence>
<dbReference type="InterPro" id="IPR029058">
    <property type="entry name" value="AB_hydrolase_fold"/>
</dbReference>
<dbReference type="PANTHER" id="PTHR33630:SF9">
    <property type="entry name" value="CUTINASE 4"/>
    <property type="match status" value="1"/>
</dbReference>
<gene>
    <name evidence="7" type="ORF">LQ384_23430</name>
</gene>
<dbReference type="RefSeq" id="WP_230792182.1">
    <property type="nucleotide sequence ID" value="NZ_JAJNCO010000016.1"/>
</dbReference>
<evidence type="ECO:0000313" key="7">
    <source>
        <dbReference type="EMBL" id="MCD2114072.1"/>
    </source>
</evidence>
<keyword evidence="6" id="KW-0732">Signal</keyword>
<evidence type="ECO:0000256" key="3">
    <source>
        <dbReference type="ARBA" id="ARBA00022801"/>
    </source>
</evidence>
<evidence type="ECO:0000256" key="5">
    <source>
        <dbReference type="SAM" id="MobiDB-lite"/>
    </source>
</evidence>
<keyword evidence="3" id="KW-0378">Hydrolase</keyword>
<evidence type="ECO:0000256" key="2">
    <source>
        <dbReference type="ARBA" id="ARBA00022487"/>
    </source>
</evidence>
<dbReference type="InterPro" id="IPR000675">
    <property type="entry name" value="Cutinase/axe"/>
</dbReference>
<organism evidence="7 8">
    <name type="scientific">Rhodococcus rhodochrous</name>
    <dbReference type="NCBI Taxonomy" id="1829"/>
    <lineage>
        <taxon>Bacteria</taxon>
        <taxon>Bacillati</taxon>
        <taxon>Actinomycetota</taxon>
        <taxon>Actinomycetes</taxon>
        <taxon>Mycobacteriales</taxon>
        <taxon>Nocardiaceae</taxon>
        <taxon>Rhodococcus</taxon>
    </lineage>
</organism>
<dbReference type="EMBL" id="JAJNCO010000016">
    <property type="protein sequence ID" value="MCD2114072.1"/>
    <property type="molecule type" value="Genomic_DNA"/>
</dbReference>
<reference evidence="7" key="1">
    <citation type="submission" date="2021-11" db="EMBL/GenBank/DDBJ databases">
        <title>Development of a sustainable strategy for remediation of hydrocarbon-contaminated territories based on the waste exchange concept.</title>
        <authorList>
            <person name="Elkin A."/>
        </authorList>
    </citation>
    <scope>NUCLEOTIDE SEQUENCE</scope>
    <source>
        <strain evidence="7">IEGM 757</strain>
    </source>
</reference>